<keyword evidence="1" id="KW-0472">Membrane</keyword>
<comment type="caution">
    <text evidence="2">The sequence shown here is derived from an EMBL/GenBank/DDBJ whole genome shotgun (WGS) entry which is preliminary data.</text>
</comment>
<keyword evidence="1" id="KW-1133">Transmembrane helix</keyword>
<evidence type="ECO:0000313" key="3">
    <source>
        <dbReference type="Proteomes" id="UP001049176"/>
    </source>
</evidence>
<dbReference type="EMBL" id="CM032189">
    <property type="protein sequence ID" value="KAG7087074.1"/>
    <property type="molecule type" value="Genomic_DNA"/>
</dbReference>
<dbReference type="Proteomes" id="UP001049176">
    <property type="component" value="Chromosome 9"/>
</dbReference>
<keyword evidence="1" id="KW-0812">Transmembrane</keyword>
<dbReference type="AlphaFoldDB" id="A0A9P7RNT3"/>
<evidence type="ECO:0000256" key="1">
    <source>
        <dbReference type="SAM" id="Phobius"/>
    </source>
</evidence>
<protein>
    <submittedName>
        <fullName evidence="2">Uncharacterized protein</fullName>
    </submittedName>
</protein>
<organism evidence="2 3">
    <name type="scientific">Marasmius oreades</name>
    <name type="common">fairy-ring Marasmius</name>
    <dbReference type="NCBI Taxonomy" id="181124"/>
    <lineage>
        <taxon>Eukaryota</taxon>
        <taxon>Fungi</taxon>
        <taxon>Dikarya</taxon>
        <taxon>Basidiomycota</taxon>
        <taxon>Agaricomycotina</taxon>
        <taxon>Agaricomycetes</taxon>
        <taxon>Agaricomycetidae</taxon>
        <taxon>Agaricales</taxon>
        <taxon>Marasmiineae</taxon>
        <taxon>Marasmiaceae</taxon>
        <taxon>Marasmius</taxon>
    </lineage>
</organism>
<dbReference type="RefSeq" id="XP_043003545.1">
    <property type="nucleotide sequence ID" value="XM_043158201.1"/>
</dbReference>
<sequence>MTEGAGNLAVNAIPIALLLVIAVIVVSCIYVGIQRHLKQRLAKKKREMESSAVVSEVPDVERGVKVLPTTVHVQLPGIISTVRHPETDPPRSANDTV</sequence>
<name>A0A9P7RNT3_9AGAR</name>
<gene>
    <name evidence="2" type="ORF">E1B28_013056</name>
</gene>
<accession>A0A9P7RNT3</accession>
<keyword evidence="3" id="KW-1185">Reference proteome</keyword>
<dbReference type="GeneID" id="66082131"/>
<proteinExistence type="predicted"/>
<evidence type="ECO:0000313" key="2">
    <source>
        <dbReference type="EMBL" id="KAG7087074.1"/>
    </source>
</evidence>
<reference evidence="2" key="1">
    <citation type="journal article" date="2021" name="Genome Biol. Evol.">
        <title>The assembled and annotated genome of the fairy-ring fungus Marasmius oreades.</title>
        <authorList>
            <person name="Hiltunen M."/>
            <person name="Ament-Velasquez S.L."/>
            <person name="Johannesson H."/>
        </authorList>
    </citation>
    <scope>NUCLEOTIDE SEQUENCE</scope>
    <source>
        <strain evidence="2">03SP1</strain>
    </source>
</reference>
<feature type="transmembrane region" description="Helical" evidence="1">
    <location>
        <begin position="12"/>
        <end position="33"/>
    </location>
</feature>
<dbReference type="KEGG" id="more:E1B28_013056"/>